<dbReference type="InterPro" id="IPR002075">
    <property type="entry name" value="NTF2_dom"/>
</dbReference>
<organism evidence="4">
    <name type="scientific">Zea mays</name>
    <name type="common">Maize</name>
    <dbReference type="NCBI Taxonomy" id="4577"/>
    <lineage>
        <taxon>Eukaryota</taxon>
        <taxon>Viridiplantae</taxon>
        <taxon>Streptophyta</taxon>
        <taxon>Embryophyta</taxon>
        <taxon>Tracheophyta</taxon>
        <taxon>Spermatophyta</taxon>
        <taxon>Magnoliopsida</taxon>
        <taxon>Liliopsida</taxon>
        <taxon>Poales</taxon>
        <taxon>Poaceae</taxon>
        <taxon>PACMAD clade</taxon>
        <taxon>Panicoideae</taxon>
        <taxon>Andropogonodae</taxon>
        <taxon>Andropogoneae</taxon>
        <taxon>Tripsacinae</taxon>
        <taxon>Zea</taxon>
    </lineage>
</organism>
<dbReference type="InterPro" id="IPR039539">
    <property type="entry name" value="Ras_GTPase_bind_prot"/>
</dbReference>
<dbReference type="PANTHER" id="PTHR10693">
    <property type="entry name" value="RAS GTPASE-ACTIVATING PROTEIN-BINDING PROTEIN"/>
    <property type="match status" value="1"/>
</dbReference>
<dbReference type="CDD" id="cd00780">
    <property type="entry name" value="NTF2"/>
    <property type="match status" value="1"/>
</dbReference>
<feature type="region of interest" description="Disordered" evidence="3">
    <location>
        <begin position="57"/>
        <end position="85"/>
    </location>
</feature>
<dbReference type="InterPro" id="IPR012677">
    <property type="entry name" value="Nucleotide-bd_a/b_plait_sf"/>
</dbReference>
<dbReference type="Pfam" id="PF00076">
    <property type="entry name" value="RRM_1"/>
    <property type="match status" value="1"/>
</dbReference>
<dbReference type="SUPFAM" id="SSF54427">
    <property type="entry name" value="NTF2-like"/>
    <property type="match status" value="1"/>
</dbReference>
<dbReference type="GO" id="GO:0005737">
    <property type="term" value="C:cytoplasm"/>
    <property type="evidence" value="ECO:0007669"/>
    <property type="project" value="UniProtKB-ARBA"/>
</dbReference>
<feature type="region of interest" description="Disordered" evidence="3">
    <location>
        <begin position="1"/>
        <end position="23"/>
    </location>
</feature>
<dbReference type="STRING" id="4577.A0A1D6J5A2"/>
<dbReference type="CDD" id="cd00590">
    <property type="entry name" value="RRM_SF"/>
    <property type="match status" value="1"/>
</dbReference>
<feature type="region of interest" description="Disordered" evidence="3">
    <location>
        <begin position="330"/>
        <end position="351"/>
    </location>
</feature>
<dbReference type="IntAct" id="A0A1D6J5A2">
    <property type="interactions" value="3"/>
</dbReference>
<dbReference type="ExpressionAtlas" id="A0A1D6J5A2">
    <property type="expression patterns" value="baseline and differential"/>
</dbReference>
<dbReference type="PANTHER" id="PTHR10693:SF82">
    <property type="entry name" value="OS04G0372800 PROTEIN"/>
    <property type="match status" value="1"/>
</dbReference>
<accession>A0A1D6J5A2</accession>
<reference evidence="4" key="1">
    <citation type="submission" date="2015-12" db="EMBL/GenBank/DDBJ databases">
        <title>Update maize B73 reference genome by single molecule sequencing technologies.</title>
        <authorList>
            <consortium name="Maize Genome Sequencing Project"/>
            <person name="Ware D."/>
        </authorList>
    </citation>
    <scope>NUCLEOTIDE SEQUENCE</scope>
    <source>
        <tissue evidence="4">Seedling</tissue>
    </source>
</reference>
<dbReference type="AlphaFoldDB" id="A0A1D6J5A2"/>
<dbReference type="InterPro" id="IPR035979">
    <property type="entry name" value="RBD_domain_sf"/>
</dbReference>
<dbReference type="Gene3D" id="3.30.70.330">
    <property type="match status" value="1"/>
</dbReference>
<sequence length="592" mass="62260">MASPPPPPAAAAAPAAAASGPPPPAQVVGNAFVHQYYNILHQSPELVYRFYQESSRLGRPSGTGDDGMETVTSMDVSSSPTPPLLLSRGPDLGAPGPNSHLNGGDFGVACASDCVYVRVRLVLQAINDKIVSMGIDRAEIKAVDAQESLCGGVTVLVMGHLTGRNSVSREFVQSFFLAPQEKGYFVLNDILRYVGEEGGDEGGEQQPATEVAADVVAADVEAATPASILANGTVGGDTVTVPQDASPQPECQVAEPALNPKEEVLNREVVCNPPNDVNPIVEETPVPEVINEVPNNVGVAPPISSPSAPPEEAPKKSYASIVKVMKEYRPPAPAVPSRPAPPKTEKQSSPAPALVADAPAFTPNPQSGSFQDPEVDAHAIYVRSLPLNATPQQLEEEFKRFGAIKHDGIQVRSNKIQGFCYGFVEFEDASAVQTAIEASPVTIGERQCYVEEKRTTGGSRGKKGYAFVCVLWKATIAVVAGEEGFHQLEVVTSEVKVLEAVVHIMEAEGTEGASSIIDLIMEAEVAAGVAHRVVMSATSGSTTLVQPAVVVPGHHQPPLLSQSEFLVGYGLCFMATIIVDQKSGGCGGFEFM</sequence>
<dbReference type="InterPro" id="IPR032710">
    <property type="entry name" value="NTF2-like_dom_sf"/>
</dbReference>
<dbReference type="SUPFAM" id="SSF54928">
    <property type="entry name" value="RNA-binding domain, RBD"/>
    <property type="match status" value="1"/>
</dbReference>
<dbReference type="PROSITE" id="PS50177">
    <property type="entry name" value="NTF2_DOMAIN"/>
    <property type="match status" value="1"/>
</dbReference>
<dbReference type="Gene3D" id="3.10.450.50">
    <property type="match status" value="1"/>
</dbReference>
<evidence type="ECO:0000313" key="4">
    <source>
        <dbReference type="EMBL" id="AQK43117.1"/>
    </source>
</evidence>
<dbReference type="SMART" id="SM00360">
    <property type="entry name" value="RRM"/>
    <property type="match status" value="1"/>
</dbReference>
<evidence type="ECO:0000256" key="2">
    <source>
        <dbReference type="PROSITE-ProRule" id="PRU00176"/>
    </source>
</evidence>
<dbReference type="PROSITE" id="PS50102">
    <property type="entry name" value="RRM"/>
    <property type="match status" value="1"/>
</dbReference>
<keyword evidence="1 2" id="KW-0694">RNA-binding</keyword>
<dbReference type="SMR" id="A0A1D6J5A2"/>
<dbReference type="InterPro" id="IPR000504">
    <property type="entry name" value="RRM_dom"/>
</dbReference>
<protein>
    <submittedName>
        <fullName evidence="4">Nuclear transport factor 2 (NTF2) family protein with RNA binding (RRM-RBD-RNP motifs) domain</fullName>
    </submittedName>
</protein>
<dbReference type="FunFam" id="3.30.70.330:FF:000589">
    <property type="entry name" value="RNA-binding protein-like"/>
    <property type="match status" value="1"/>
</dbReference>
<name>A0A1D6J5A2_MAIZE</name>
<dbReference type="Pfam" id="PF02136">
    <property type="entry name" value="NTF2"/>
    <property type="match status" value="2"/>
</dbReference>
<dbReference type="GO" id="GO:0003723">
    <property type="term" value="F:RNA binding"/>
    <property type="evidence" value="ECO:0007669"/>
    <property type="project" value="UniProtKB-UniRule"/>
</dbReference>
<dbReference type="InParanoid" id="A0A1D6J5A2"/>
<feature type="compositionally biased region" description="Low complexity" evidence="3">
    <location>
        <begin position="10"/>
        <end position="19"/>
    </location>
</feature>
<dbReference type="InterPro" id="IPR018222">
    <property type="entry name" value="Nuclear_transport_factor_2_euk"/>
</dbReference>
<proteinExistence type="predicted"/>
<gene>
    <name evidence="4" type="ORF">ZEAMMB73_Zm00001d025165</name>
</gene>
<evidence type="ECO:0000256" key="3">
    <source>
        <dbReference type="SAM" id="MobiDB-lite"/>
    </source>
</evidence>
<dbReference type="EMBL" id="CM000786">
    <property type="protein sequence ID" value="AQK43117.1"/>
    <property type="molecule type" value="Genomic_DNA"/>
</dbReference>
<feature type="compositionally biased region" description="Pro residues" evidence="3">
    <location>
        <begin position="330"/>
        <end position="342"/>
    </location>
</feature>
<evidence type="ECO:0000256" key="1">
    <source>
        <dbReference type="ARBA" id="ARBA00022884"/>
    </source>
</evidence>